<evidence type="ECO:0000313" key="5">
    <source>
        <dbReference type="EMBL" id="MFD2910439.1"/>
    </source>
</evidence>
<sequence>MVTRLLPLILLIILISKFFNRVAIHIQKLINQVSALEGGDLTVKNDIDDQGELRKLSVSMNRMTDRLNYLLKKASGYTSQAERMSVMLEKETKETARRMSELTVESAMMARHESEEVTHMLKDAERFVRIYAPPKDADKYLEKISLMRHHVQSKSEAATEITITISDLLHSLHSQAESLAETSQEMTELIDTFKTK</sequence>
<evidence type="ECO:0000313" key="6">
    <source>
        <dbReference type="Proteomes" id="UP001597561"/>
    </source>
</evidence>
<keyword evidence="3" id="KW-0472">Membrane</keyword>
<dbReference type="InterPro" id="IPR003660">
    <property type="entry name" value="HAMP_dom"/>
</dbReference>
<organism evidence="5 6">
    <name type="scientific">Jeotgalibacillus terrae</name>
    <dbReference type="NCBI Taxonomy" id="587735"/>
    <lineage>
        <taxon>Bacteria</taxon>
        <taxon>Bacillati</taxon>
        <taxon>Bacillota</taxon>
        <taxon>Bacilli</taxon>
        <taxon>Bacillales</taxon>
        <taxon>Caryophanaceae</taxon>
        <taxon>Jeotgalibacillus</taxon>
    </lineage>
</organism>
<keyword evidence="2" id="KW-1003">Cell membrane</keyword>
<comment type="caution">
    <text evidence="5">The sequence shown here is derived from an EMBL/GenBank/DDBJ whole genome shotgun (WGS) entry which is preliminary data.</text>
</comment>
<dbReference type="Pfam" id="PF00672">
    <property type="entry name" value="HAMP"/>
    <property type="match status" value="1"/>
</dbReference>
<dbReference type="RefSeq" id="WP_380268788.1">
    <property type="nucleotide sequence ID" value="NZ_JBHUPG010000001.1"/>
</dbReference>
<dbReference type="Proteomes" id="UP001597561">
    <property type="component" value="Unassembled WGS sequence"/>
</dbReference>
<evidence type="ECO:0000256" key="3">
    <source>
        <dbReference type="ARBA" id="ARBA00023136"/>
    </source>
</evidence>
<evidence type="ECO:0000256" key="1">
    <source>
        <dbReference type="ARBA" id="ARBA00004236"/>
    </source>
</evidence>
<protein>
    <submittedName>
        <fullName evidence="5">HAMP domain-containing protein</fullName>
    </submittedName>
</protein>
<dbReference type="Gene3D" id="1.10.287.950">
    <property type="entry name" value="Methyl-accepting chemotaxis protein"/>
    <property type="match status" value="1"/>
</dbReference>
<proteinExistence type="predicted"/>
<name>A0ABW5ZC10_9BACL</name>
<comment type="subcellular location">
    <subcellularLocation>
        <location evidence="1">Cell membrane</location>
    </subcellularLocation>
</comment>
<keyword evidence="6" id="KW-1185">Reference proteome</keyword>
<reference evidence="6" key="1">
    <citation type="journal article" date="2019" name="Int. J. Syst. Evol. Microbiol.">
        <title>The Global Catalogue of Microorganisms (GCM) 10K type strain sequencing project: providing services to taxonomists for standard genome sequencing and annotation.</title>
        <authorList>
            <consortium name="The Broad Institute Genomics Platform"/>
            <consortium name="The Broad Institute Genome Sequencing Center for Infectious Disease"/>
            <person name="Wu L."/>
            <person name="Ma J."/>
        </authorList>
    </citation>
    <scope>NUCLEOTIDE SEQUENCE [LARGE SCALE GENOMIC DNA]</scope>
    <source>
        <strain evidence="6">KCTC 13528</strain>
    </source>
</reference>
<dbReference type="PROSITE" id="PS50885">
    <property type="entry name" value="HAMP"/>
    <property type="match status" value="1"/>
</dbReference>
<evidence type="ECO:0000259" key="4">
    <source>
        <dbReference type="PROSITE" id="PS50885"/>
    </source>
</evidence>
<gene>
    <name evidence="5" type="ORF">ACFS5P_00970</name>
</gene>
<dbReference type="EMBL" id="JBHUPG010000001">
    <property type="protein sequence ID" value="MFD2910439.1"/>
    <property type="molecule type" value="Genomic_DNA"/>
</dbReference>
<dbReference type="CDD" id="cd06225">
    <property type="entry name" value="HAMP"/>
    <property type="match status" value="1"/>
</dbReference>
<feature type="domain" description="HAMP" evidence="4">
    <location>
        <begin position="20"/>
        <end position="72"/>
    </location>
</feature>
<dbReference type="SUPFAM" id="SSF158472">
    <property type="entry name" value="HAMP domain-like"/>
    <property type="match status" value="1"/>
</dbReference>
<dbReference type="SMART" id="SM00304">
    <property type="entry name" value="HAMP"/>
    <property type="match status" value="1"/>
</dbReference>
<accession>A0ABW5ZC10</accession>
<evidence type="ECO:0000256" key="2">
    <source>
        <dbReference type="ARBA" id="ARBA00022475"/>
    </source>
</evidence>